<keyword evidence="4" id="KW-1185">Reference proteome</keyword>
<evidence type="ECO:0000256" key="1">
    <source>
        <dbReference type="SAM" id="MobiDB-lite"/>
    </source>
</evidence>
<dbReference type="AlphaFoldDB" id="A0AAD7BVD3"/>
<feature type="compositionally biased region" description="Basic residues" evidence="1">
    <location>
        <begin position="396"/>
        <end position="408"/>
    </location>
</feature>
<sequence>MFFVLFGILIVAAVSAAAQSLPSTWTGEEAVAAGLLNVIPGPPEGLPSVLPQGTQLFSNHTILWSNANASGTSFNPGFFGQNTFCVDLSLRDTSFNDVAQSFFFATDLSCDLFINAGCTGTGITNAPSGDFFALTGIFISKQKLVQICEYAPEEEPLFIDGKSLIDKIVELLTMKFGYAILAVTGTRPEMASDLTLHSTTGKVVTTVPKLLEGGTNWVSYKERMTATCLAALWNALCKRFENQGVLTETDLLLELTETRCTSEDPEDALKTIERLIKKRNEYMLAGGTLTDDVYAAILTKAMPKKQRPVIQTALTAAMAAGRDLDFALVHRTLEQSIKFEMADERCEREEAMAMAAKYQPQQQSKGKTSCTNCGLNNHTVEKCFRPGSGAEGQGPKWRKKNRGGKKGKAAASQESEAKPQQQQHAAEVTPTWRRRPRASRFVPTPARSPASSTLARPNTMTATSRTSSKSRCARRTKSKTVSGTEYATKRGTVRFPFEHILSSIVLDASHLPHEAAQTWPRLQQRGERAWHAHGYQDREVNPPDLRIPERNGMYPLTTWKPEPGTAAGAAHAARRPLTRTEAHERLGHLAPSTIEMLARDGTALNFNVDLSTPIVELTAKGGYKQYSTFFDDNTNIGFLYLQKTKEEKETLEQYLGVMAAAWPGKLALMILFTFFMVELRNGSFLKA</sequence>
<feature type="signal peptide" evidence="2">
    <location>
        <begin position="1"/>
        <end position="18"/>
    </location>
</feature>
<organism evidence="3 4">
    <name type="scientific">Mycena rosella</name>
    <name type="common">Pink bonnet</name>
    <name type="synonym">Agaricus rosellus</name>
    <dbReference type="NCBI Taxonomy" id="1033263"/>
    <lineage>
        <taxon>Eukaryota</taxon>
        <taxon>Fungi</taxon>
        <taxon>Dikarya</taxon>
        <taxon>Basidiomycota</taxon>
        <taxon>Agaricomycotina</taxon>
        <taxon>Agaricomycetes</taxon>
        <taxon>Agaricomycetidae</taxon>
        <taxon>Agaricales</taxon>
        <taxon>Marasmiineae</taxon>
        <taxon>Mycenaceae</taxon>
        <taxon>Mycena</taxon>
    </lineage>
</organism>
<evidence type="ECO:0000256" key="2">
    <source>
        <dbReference type="SAM" id="SignalP"/>
    </source>
</evidence>
<keyword evidence="2" id="KW-0732">Signal</keyword>
<proteinExistence type="predicted"/>
<feature type="chain" id="PRO_5042042891" evidence="2">
    <location>
        <begin position="19"/>
        <end position="687"/>
    </location>
</feature>
<dbReference type="Proteomes" id="UP001221757">
    <property type="component" value="Unassembled WGS sequence"/>
</dbReference>
<feature type="region of interest" description="Disordered" evidence="1">
    <location>
        <begin position="382"/>
        <end position="484"/>
    </location>
</feature>
<comment type="caution">
    <text evidence="3">The sequence shown here is derived from an EMBL/GenBank/DDBJ whole genome shotgun (WGS) entry which is preliminary data.</text>
</comment>
<reference evidence="3" key="1">
    <citation type="submission" date="2023-03" db="EMBL/GenBank/DDBJ databases">
        <title>Massive genome expansion in bonnet fungi (Mycena s.s.) driven by repeated elements and novel gene families across ecological guilds.</title>
        <authorList>
            <consortium name="Lawrence Berkeley National Laboratory"/>
            <person name="Harder C.B."/>
            <person name="Miyauchi S."/>
            <person name="Viragh M."/>
            <person name="Kuo A."/>
            <person name="Thoen E."/>
            <person name="Andreopoulos B."/>
            <person name="Lu D."/>
            <person name="Skrede I."/>
            <person name="Drula E."/>
            <person name="Henrissat B."/>
            <person name="Morin E."/>
            <person name="Kohler A."/>
            <person name="Barry K."/>
            <person name="LaButti K."/>
            <person name="Morin E."/>
            <person name="Salamov A."/>
            <person name="Lipzen A."/>
            <person name="Mereny Z."/>
            <person name="Hegedus B."/>
            <person name="Baldrian P."/>
            <person name="Stursova M."/>
            <person name="Weitz H."/>
            <person name="Taylor A."/>
            <person name="Grigoriev I.V."/>
            <person name="Nagy L.G."/>
            <person name="Martin F."/>
            <person name="Kauserud H."/>
        </authorList>
    </citation>
    <scope>NUCLEOTIDE SEQUENCE</scope>
    <source>
        <strain evidence="3">CBHHK067</strain>
    </source>
</reference>
<feature type="compositionally biased region" description="Low complexity" evidence="1">
    <location>
        <begin position="409"/>
        <end position="423"/>
    </location>
</feature>
<feature type="compositionally biased region" description="Polar residues" evidence="1">
    <location>
        <begin position="449"/>
        <end position="470"/>
    </location>
</feature>
<evidence type="ECO:0000313" key="4">
    <source>
        <dbReference type="Proteomes" id="UP001221757"/>
    </source>
</evidence>
<protein>
    <submittedName>
        <fullName evidence="3">Uncharacterized protein</fullName>
    </submittedName>
</protein>
<evidence type="ECO:0000313" key="3">
    <source>
        <dbReference type="EMBL" id="KAJ7631474.1"/>
    </source>
</evidence>
<accession>A0AAD7BVD3</accession>
<gene>
    <name evidence="3" type="ORF">B0H17DRAFT_1150313</name>
</gene>
<dbReference type="EMBL" id="JARKIE010000519">
    <property type="protein sequence ID" value="KAJ7631474.1"/>
    <property type="molecule type" value="Genomic_DNA"/>
</dbReference>
<name>A0AAD7BVD3_MYCRO</name>